<evidence type="ECO:0000259" key="3">
    <source>
        <dbReference type="Pfam" id="PF02230"/>
    </source>
</evidence>
<feature type="domain" description="Phospholipase/carboxylesterase/thioesterase" evidence="3">
    <location>
        <begin position="7"/>
        <end position="207"/>
    </location>
</feature>
<dbReference type="AlphaFoldDB" id="A0A914E2D0"/>
<protein>
    <recommendedName>
        <fullName evidence="2">palmitoyl-protein hydrolase</fullName>
        <ecNumber evidence="2">3.1.2.22</ecNumber>
    </recommendedName>
</protein>
<dbReference type="Gene3D" id="3.40.50.1820">
    <property type="entry name" value="alpha/beta hydrolase"/>
    <property type="match status" value="1"/>
</dbReference>
<accession>A0A914E2D0</accession>
<dbReference type="GO" id="GO:0052689">
    <property type="term" value="F:carboxylic ester hydrolase activity"/>
    <property type="evidence" value="ECO:0007669"/>
    <property type="project" value="TreeGrafter"/>
</dbReference>
<evidence type="ECO:0000256" key="1">
    <source>
        <dbReference type="ARBA" id="ARBA00006499"/>
    </source>
</evidence>
<keyword evidence="4" id="KW-1185">Reference proteome</keyword>
<dbReference type="SUPFAM" id="SSF53474">
    <property type="entry name" value="alpha/beta-Hydrolases"/>
    <property type="match status" value="1"/>
</dbReference>
<evidence type="ECO:0000256" key="2">
    <source>
        <dbReference type="ARBA" id="ARBA00012423"/>
    </source>
</evidence>
<dbReference type="GO" id="GO:0005737">
    <property type="term" value="C:cytoplasm"/>
    <property type="evidence" value="ECO:0007669"/>
    <property type="project" value="TreeGrafter"/>
</dbReference>
<dbReference type="PANTHER" id="PTHR10655">
    <property type="entry name" value="LYSOPHOSPHOLIPASE-RELATED"/>
    <property type="match status" value="1"/>
</dbReference>
<dbReference type="InterPro" id="IPR003140">
    <property type="entry name" value="PLipase/COase/thioEstase"/>
</dbReference>
<evidence type="ECO:0000313" key="4">
    <source>
        <dbReference type="Proteomes" id="UP000887540"/>
    </source>
</evidence>
<reference evidence="5" key="1">
    <citation type="submission" date="2022-11" db="UniProtKB">
        <authorList>
            <consortium name="WormBaseParasite"/>
        </authorList>
    </citation>
    <scope>IDENTIFICATION</scope>
</reference>
<dbReference type="PANTHER" id="PTHR10655:SF68">
    <property type="entry name" value="PALMITOYL-PROTEIN HYDROLASE"/>
    <property type="match status" value="1"/>
</dbReference>
<dbReference type="InterPro" id="IPR029058">
    <property type="entry name" value="AB_hydrolase_fold"/>
</dbReference>
<sequence>MVAGSDPVVVNPTERHTATLIFFHGLGEQGQMYSSDVAKTELKLKYLKWIFPNAAHRKVSLNFGMNMPAWYDLFGLSPDVQEDDDGIANATKYVHDLIDAEINAGISAKRTVVGGFSTGGALALYAGLTYKEPLGAIVGLSSFLLQRNKLPGEHKANLQTPIFLGHGTEDLLVPFTFGQLTADAIKQFNPNVELHSYPMDHNICPQVVFIE</sequence>
<organism evidence="4 5">
    <name type="scientific">Acrobeloides nanus</name>
    <dbReference type="NCBI Taxonomy" id="290746"/>
    <lineage>
        <taxon>Eukaryota</taxon>
        <taxon>Metazoa</taxon>
        <taxon>Ecdysozoa</taxon>
        <taxon>Nematoda</taxon>
        <taxon>Chromadorea</taxon>
        <taxon>Rhabditida</taxon>
        <taxon>Tylenchina</taxon>
        <taxon>Cephalobomorpha</taxon>
        <taxon>Cephaloboidea</taxon>
        <taxon>Cephalobidae</taxon>
        <taxon>Acrobeloides</taxon>
    </lineage>
</organism>
<dbReference type="InterPro" id="IPR050565">
    <property type="entry name" value="LYPA1-2/EST-like"/>
</dbReference>
<dbReference type="Pfam" id="PF02230">
    <property type="entry name" value="Abhydrolase_2"/>
    <property type="match status" value="1"/>
</dbReference>
<dbReference type="GO" id="GO:0008474">
    <property type="term" value="F:palmitoyl-(protein) hydrolase activity"/>
    <property type="evidence" value="ECO:0007669"/>
    <property type="project" value="UniProtKB-EC"/>
</dbReference>
<proteinExistence type="inferred from homology"/>
<name>A0A914E2D0_9BILA</name>
<comment type="similarity">
    <text evidence="1">Belongs to the AB hydrolase superfamily. AB hydrolase 2 family.</text>
</comment>
<dbReference type="Proteomes" id="UP000887540">
    <property type="component" value="Unplaced"/>
</dbReference>
<evidence type="ECO:0000313" key="5">
    <source>
        <dbReference type="WBParaSite" id="ACRNAN_scaffold4983.g32649.t2"/>
    </source>
</evidence>
<dbReference type="WBParaSite" id="ACRNAN_scaffold4983.g32649.t2">
    <property type="protein sequence ID" value="ACRNAN_scaffold4983.g32649.t2"/>
    <property type="gene ID" value="ACRNAN_scaffold4983.g32649"/>
</dbReference>
<dbReference type="EC" id="3.1.2.22" evidence="2"/>